<protein>
    <submittedName>
        <fullName evidence="1">Uncharacterized protein</fullName>
    </submittedName>
</protein>
<dbReference type="Proteomes" id="UP000058925">
    <property type="component" value="Chromosome"/>
</dbReference>
<organism evidence="1 2">
    <name type="scientific">Candidatus Nitrosocosmicus oleophilus</name>
    <dbReference type="NCBI Taxonomy" id="1353260"/>
    <lineage>
        <taxon>Archaea</taxon>
        <taxon>Nitrososphaerota</taxon>
        <taxon>Nitrososphaeria</taxon>
        <taxon>Nitrososphaerales</taxon>
        <taxon>Nitrososphaeraceae</taxon>
        <taxon>Candidatus Nitrosocosmicus</taxon>
    </lineage>
</organism>
<sequence length="54" mass="6338">MKQNMKINQFAIISSNFIAFGSNIFMDTENIRCILNLQFQFRSYIKNLPGSNYL</sequence>
<dbReference type="EMBL" id="CP012850">
    <property type="protein sequence ID" value="ALI37676.1"/>
    <property type="molecule type" value="Genomic_DNA"/>
</dbReference>
<dbReference type="KEGG" id="taa:NMY3_03494"/>
<gene>
    <name evidence="1" type="ORF">NMY3_03494</name>
</gene>
<accession>A0A654M4P5</accession>
<evidence type="ECO:0000313" key="2">
    <source>
        <dbReference type="Proteomes" id="UP000058925"/>
    </source>
</evidence>
<name>A0A654M4P5_9ARCH</name>
<dbReference type="AlphaFoldDB" id="A0A654M4P5"/>
<evidence type="ECO:0000313" key="1">
    <source>
        <dbReference type="EMBL" id="ALI37676.1"/>
    </source>
</evidence>
<keyword evidence="2" id="KW-1185">Reference proteome</keyword>
<reference evidence="2" key="1">
    <citation type="submission" date="2015-10" db="EMBL/GenBank/DDBJ databases">
        <title>Niche specialization of a soil ammonia-oxidizing archaeon, Candidatus Nitrosocosmicus oleophilus.</title>
        <authorList>
            <person name="Jung M.-Y."/>
            <person name="Rhee S.-K."/>
        </authorList>
    </citation>
    <scope>NUCLEOTIDE SEQUENCE [LARGE SCALE GENOMIC DNA]</scope>
    <source>
        <strain evidence="2">MY3</strain>
    </source>
</reference>
<proteinExistence type="predicted"/>